<keyword evidence="2 4" id="KW-0378">Hydrolase</keyword>
<proteinExistence type="predicted"/>
<protein>
    <submittedName>
        <fullName evidence="4">ADP compounds hydrolase NudE</fullName>
    </submittedName>
</protein>
<dbReference type="GO" id="GO:0016787">
    <property type="term" value="F:hydrolase activity"/>
    <property type="evidence" value="ECO:0007669"/>
    <property type="project" value="UniProtKB-KW"/>
</dbReference>
<dbReference type="InterPro" id="IPR020084">
    <property type="entry name" value="NUDIX_hydrolase_CS"/>
</dbReference>
<evidence type="ECO:0000256" key="2">
    <source>
        <dbReference type="ARBA" id="ARBA00022801"/>
    </source>
</evidence>
<comment type="caution">
    <text evidence="4">The sequence shown here is derived from an EMBL/GenBank/DDBJ whole genome shotgun (WGS) entry which is preliminary data.</text>
</comment>
<dbReference type="PROSITE" id="PS51462">
    <property type="entry name" value="NUDIX"/>
    <property type="match status" value="1"/>
</dbReference>
<dbReference type="PANTHER" id="PTHR11839:SF12">
    <property type="entry name" value="ADP COMPOUNDS HYDROLASE NUDE"/>
    <property type="match status" value="1"/>
</dbReference>
<dbReference type="EMBL" id="BAABBN010000007">
    <property type="protein sequence ID" value="GAA3926292.1"/>
    <property type="molecule type" value="Genomic_DNA"/>
</dbReference>
<evidence type="ECO:0000313" key="4">
    <source>
        <dbReference type="EMBL" id="GAA3926292.1"/>
    </source>
</evidence>
<keyword evidence="5" id="KW-1185">Reference proteome</keyword>
<dbReference type="NCBIfam" id="NF008736">
    <property type="entry name" value="PRK11762.1"/>
    <property type="match status" value="1"/>
</dbReference>
<dbReference type="PANTHER" id="PTHR11839">
    <property type="entry name" value="UDP/ADP-SUGAR PYROPHOSPHATASE"/>
    <property type="match status" value="1"/>
</dbReference>
<dbReference type="Gene3D" id="3.90.79.10">
    <property type="entry name" value="Nucleoside Triphosphate Pyrophosphohydrolase"/>
    <property type="match status" value="1"/>
</dbReference>
<dbReference type="Pfam" id="PF00293">
    <property type="entry name" value="NUDIX"/>
    <property type="match status" value="1"/>
</dbReference>
<reference evidence="5" key="1">
    <citation type="journal article" date="2019" name="Int. J. Syst. Evol. Microbiol.">
        <title>The Global Catalogue of Microorganisms (GCM) 10K type strain sequencing project: providing services to taxonomists for standard genome sequencing and annotation.</title>
        <authorList>
            <consortium name="The Broad Institute Genomics Platform"/>
            <consortium name="The Broad Institute Genome Sequencing Center for Infectious Disease"/>
            <person name="Wu L."/>
            <person name="Ma J."/>
        </authorList>
    </citation>
    <scope>NUCLEOTIDE SEQUENCE [LARGE SCALE GENOMIC DNA]</scope>
    <source>
        <strain evidence="5">JCM 17551</strain>
    </source>
</reference>
<feature type="domain" description="Nudix hydrolase" evidence="3">
    <location>
        <begin position="43"/>
        <end position="172"/>
    </location>
</feature>
<comment type="cofactor">
    <cofactor evidence="1">
        <name>Mg(2+)</name>
        <dbReference type="ChEBI" id="CHEBI:18420"/>
    </cofactor>
</comment>
<organism evidence="4 5">
    <name type="scientific">Litoribacillus peritrichatus</name>
    <dbReference type="NCBI Taxonomy" id="718191"/>
    <lineage>
        <taxon>Bacteria</taxon>
        <taxon>Pseudomonadati</taxon>
        <taxon>Pseudomonadota</taxon>
        <taxon>Gammaproteobacteria</taxon>
        <taxon>Oceanospirillales</taxon>
        <taxon>Oceanospirillaceae</taxon>
        <taxon>Litoribacillus</taxon>
    </lineage>
</organism>
<name>A0ABP7MMH0_9GAMM</name>
<evidence type="ECO:0000259" key="3">
    <source>
        <dbReference type="PROSITE" id="PS51462"/>
    </source>
</evidence>
<accession>A0ABP7MMH0</accession>
<gene>
    <name evidence="4" type="primary">nudE</name>
    <name evidence="4" type="ORF">GCM10022277_22940</name>
</gene>
<evidence type="ECO:0000313" key="5">
    <source>
        <dbReference type="Proteomes" id="UP001501565"/>
    </source>
</evidence>
<sequence>MPEKPEVLNHEIVTDTAIFRIESQLLRFSNGVERTYERLVGKGNHAGAVMVVALDDDHNVMLIREYSAGTECYELSLPKGLIEHGENLFDAANRELKEEIGYGAEHIQFLTEMTVSPGYMSYRLQVVIATGLYPEKLEGDEPEPIIVVPTPLDEAINLTASEDITEARAIAALYMARDRLKQSEMSDEIESIF</sequence>
<dbReference type="SUPFAM" id="SSF55811">
    <property type="entry name" value="Nudix"/>
    <property type="match status" value="1"/>
</dbReference>
<dbReference type="RefSeq" id="WP_344798669.1">
    <property type="nucleotide sequence ID" value="NZ_BAABBN010000007.1"/>
</dbReference>
<evidence type="ECO:0000256" key="1">
    <source>
        <dbReference type="ARBA" id="ARBA00001946"/>
    </source>
</evidence>
<dbReference type="PROSITE" id="PS00893">
    <property type="entry name" value="NUDIX_BOX"/>
    <property type="match status" value="1"/>
</dbReference>
<dbReference type="Proteomes" id="UP001501565">
    <property type="component" value="Unassembled WGS sequence"/>
</dbReference>
<dbReference type="InterPro" id="IPR015797">
    <property type="entry name" value="NUDIX_hydrolase-like_dom_sf"/>
</dbReference>
<dbReference type="InterPro" id="IPR000086">
    <property type="entry name" value="NUDIX_hydrolase_dom"/>
</dbReference>